<proteinExistence type="predicted"/>
<evidence type="ECO:0000256" key="1">
    <source>
        <dbReference type="SAM" id="MobiDB-lite"/>
    </source>
</evidence>
<dbReference type="Proteomes" id="UP001383192">
    <property type="component" value="Unassembled WGS sequence"/>
</dbReference>
<gene>
    <name evidence="2" type="ORF">VNI00_012096</name>
</gene>
<feature type="region of interest" description="Disordered" evidence="1">
    <location>
        <begin position="200"/>
        <end position="263"/>
    </location>
</feature>
<evidence type="ECO:0000313" key="2">
    <source>
        <dbReference type="EMBL" id="KAK7034689.1"/>
    </source>
</evidence>
<feature type="compositionally biased region" description="Polar residues" evidence="1">
    <location>
        <begin position="227"/>
        <end position="244"/>
    </location>
</feature>
<dbReference type="EMBL" id="JAYKXP010000055">
    <property type="protein sequence ID" value="KAK7034689.1"/>
    <property type="molecule type" value="Genomic_DNA"/>
</dbReference>
<protein>
    <submittedName>
        <fullName evidence="2">Uncharacterized protein</fullName>
    </submittedName>
</protein>
<accession>A0AAW0C5H0</accession>
<comment type="caution">
    <text evidence="2">The sequence shown here is derived from an EMBL/GenBank/DDBJ whole genome shotgun (WGS) entry which is preliminary data.</text>
</comment>
<keyword evidence="3" id="KW-1185">Reference proteome</keyword>
<dbReference type="AlphaFoldDB" id="A0AAW0C5H0"/>
<name>A0AAW0C5H0_9AGAR</name>
<organism evidence="2 3">
    <name type="scientific">Paramarasmius palmivorus</name>
    <dbReference type="NCBI Taxonomy" id="297713"/>
    <lineage>
        <taxon>Eukaryota</taxon>
        <taxon>Fungi</taxon>
        <taxon>Dikarya</taxon>
        <taxon>Basidiomycota</taxon>
        <taxon>Agaricomycotina</taxon>
        <taxon>Agaricomycetes</taxon>
        <taxon>Agaricomycetidae</taxon>
        <taxon>Agaricales</taxon>
        <taxon>Marasmiineae</taxon>
        <taxon>Marasmiaceae</taxon>
        <taxon>Paramarasmius</taxon>
    </lineage>
</organism>
<feature type="compositionally biased region" description="Polar residues" evidence="1">
    <location>
        <begin position="200"/>
        <end position="220"/>
    </location>
</feature>
<sequence>MNAVREMAERTEYDEFQQVRRGDIIALENLYCEDLSQYEWQWREGRILGRLKACVTTQIVQLFPYGGTKFIVVKYEGADAEKAWKKLDYAPTRSRRAWQLQLILRKLSYTFDNYIKRYFTEDDLPESERARLNSALRGSLDYKSSQEEWDQDMEWFLCDLHLWGLELSSEVDRWGRRQVKVKDPGTIAELDDEEDLLNITSYTTKPNNRTSTAQENITSSTRREHGNTAQSTRSQTPASGNADSHQWFKHDPFQQPPPKNPQMGVQMVVQLGMQVSPLFEQATRV</sequence>
<reference evidence="2 3" key="1">
    <citation type="submission" date="2024-01" db="EMBL/GenBank/DDBJ databases">
        <title>A draft genome for a cacao thread blight-causing isolate of Paramarasmius palmivorus.</title>
        <authorList>
            <person name="Baruah I.K."/>
            <person name="Bukari Y."/>
            <person name="Amoako-Attah I."/>
            <person name="Meinhardt L.W."/>
            <person name="Bailey B.A."/>
            <person name="Cohen S.P."/>
        </authorList>
    </citation>
    <scope>NUCLEOTIDE SEQUENCE [LARGE SCALE GENOMIC DNA]</scope>
    <source>
        <strain evidence="2 3">GH-12</strain>
    </source>
</reference>
<evidence type="ECO:0000313" key="3">
    <source>
        <dbReference type="Proteomes" id="UP001383192"/>
    </source>
</evidence>